<evidence type="ECO:0000256" key="2">
    <source>
        <dbReference type="ARBA" id="ARBA00022840"/>
    </source>
</evidence>
<dbReference type="PRINTS" id="PR01590">
    <property type="entry name" value="HTHFIS"/>
</dbReference>
<dbReference type="SMART" id="SM00382">
    <property type="entry name" value="AAA"/>
    <property type="match status" value="1"/>
</dbReference>
<dbReference type="Gene3D" id="3.30.450.40">
    <property type="match status" value="1"/>
</dbReference>
<dbReference type="EMBL" id="BDOQ01000013">
    <property type="protein sequence ID" value="GBG14943.1"/>
    <property type="molecule type" value="Genomic_DNA"/>
</dbReference>
<dbReference type="InterPro" id="IPR025943">
    <property type="entry name" value="Sigma_54_int_dom_ATP-bd_2"/>
</dbReference>
<dbReference type="Gene3D" id="3.40.50.300">
    <property type="entry name" value="P-loop containing nucleotide triphosphate hydrolases"/>
    <property type="match status" value="1"/>
</dbReference>
<dbReference type="Proteomes" id="UP000245081">
    <property type="component" value="Unassembled WGS sequence"/>
</dbReference>
<dbReference type="PANTHER" id="PTHR32071:SF77">
    <property type="entry name" value="TRANSCRIPTIONAL REGULATORY PROTEIN"/>
    <property type="match status" value="1"/>
</dbReference>
<dbReference type="SUPFAM" id="SSF46689">
    <property type="entry name" value="Homeodomain-like"/>
    <property type="match status" value="1"/>
</dbReference>
<dbReference type="Gene3D" id="1.10.8.60">
    <property type="match status" value="1"/>
</dbReference>
<dbReference type="RefSeq" id="WP_109016120.1">
    <property type="nucleotide sequence ID" value="NZ_BDOQ01000013.1"/>
</dbReference>
<dbReference type="Pfam" id="PF01590">
    <property type="entry name" value="GAF"/>
    <property type="match status" value="1"/>
</dbReference>
<evidence type="ECO:0000313" key="7">
    <source>
        <dbReference type="EMBL" id="GBG14943.1"/>
    </source>
</evidence>
<dbReference type="PROSITE" id="PS50045">
    <property type="entry name" value="SIGMA54_INTERACT_4"/>
    <property type="match status" value="1"/>
</dbReference>
<dbReference type="FunFam" id="3.40.50.300:FF:000006">
    <property type="entry name" value="DNA-binding transcriptional regulator NtrC"/>
    <property type="match status" value="1"/>
</dbReference>
<dbReference type="InterPro" id="IPR002078">
    <property type="entry name" value="Sigma_54_int"/>
</dbReference>
<dbReference type="Pfam" id="PF00158">
    <property type="entry name" value="Sigma54_activat"/>
    <property type="match status" value="1"/>
</dbReference>
<dbReference type="OrthoDB" id="5288224at2"/>
<dbReference type="InterPro" id="IPR002197">
    <property type="entry name" value="HTH_Fis"/>
</dbReference>
<evidence type="ECO:0000256" key="3">
    <source>
        <dbReference type="ARBA" id="ARBA00023015"/>
    </source>
</evidence>
<dbReference type="Pfam" id="PF02954">
    <property type="entry name" value="HTH_8"/>
    <property type="match status" value="1"/>
</dbReference>
<keyword evidence="8" id="KW-1185">Reference proteome</keyword>
<dbReference type="AlphaFoldDB" id="A0A2R5FDN1"/>
<dbReference type="GO" id="GO:0006355">
    <property type="term" value="P:regulation of DNA-templated transcription"/>
    <property type="evidence" value="ECO:0007669"/>
    <property type="project" value="InterPro"/>
</dbReference>
<gene>
    <name evidence="7" type="ORF">NMK_2544</name>
</gene>
<name>A0A2R5FDN1_9PROT</name>
<dbReference type="InterPro" id="IPR029016">
    <property type="entry name" value="GAF-like_dom_sf"/>
</dbReference>
<proteinExistence type="predicted"/>
<keyword evidence="3" id="KW-0805">Transcription regulation</keyword>
<dbReference type="PANTHER" id="PTHR32071">
    <property type="entry name" value="TRANSCRIPTIONAL REGULATORY PROTEIN"/>
    <property type="match status" value="1"/>
</dbReference>
<dbReference type="Gene3D" id="1.10.10.60">
    <property type="entry name" value="Homeodomain-like"/>
    <property type="match status" value="1"/>
</dbReference>
<accession>A0A2R5FDN1</accession>
<reference evidence="7 8" key="1">
    <citation type="journal article" date="2018" name="Environ. Microbiol.">
        <title>Isolation and genomic characterization of Novimethylophilus kurashikiensis gen. nov. sp. nov., a new lanthanide-dependent methylotrophic species of Methylophilaceae.</title>
        <authorList>
            <person name="Lv H."/>
            <person name="Sahin N."/>
            <person name="Tani A."/>
        </authorList>
    </citation>
    <scope>NUCLEOTIDE SEQUENCE [LARGE SCALE GENOMIC DNA]</scope>
    <source>
        <strain evidence="7 8">La2-4</strain>
    </source>
</reference>
<dbReference type="PROSITE" id="PS00676">
    <property type="entry name" value="SIGMA54_INTERACT_2"/>
    <property type="match status" value="1"/>
</dbReference>
<dbReference type="InterPro" id="IPR003018">
    <property type="entry name" value="GAF"/>
</dbReference>
<dbReference type="InterPro" id="IPR027417">
    <property type="entry name" value="P-loop_NTPase"/>
</dbReference>
<dbReference type="Pfam" id="PF25601">
    <property type="entry name" value="AAA_lid_14"/>
    <property type="match status" value="1"/>
</dbReference>
<protein>
    <submittedName>
        <fullName evidence="7">Fis family transcriptional regulator</fullName>
    </submittedName>
</protein>
<dbReference type="PROSITE" id="PS00688">
    <property type="entry name" value="SIGMA54_INTERACT_3"/>
    <property type="match status" value="1"/>
</dbReference>
<evidence type="ECO:0000256" key="5">
    <source>
        <dbReference type="ARBA" id="ARBA00023163"/>
    </source>
</evidence>
<organism evidence="7 8">
    <name type="scientific">Novimethylophilus kurashikiensis</name>
    <dbReference type="NCBI Taxonomy" id="1825523"/>
    <lineage>
        <taxon>Bacteria</taxon>
        <taxon>Pseudomonadati</taxon>
        <taxon>Pseudomonadota</taxon>
        <taxon>Betaproteobacteria</taxon>
        <taxon>Nitrosomonadales</taxon>
        <taxon>Methylophilaceae</taxon>
        <taxon>Novimethylophilus</taxon>
    </lineage>
</organism>
<keyword evidence="2" id="KW-0067">ATP-binding</keyword>
<comment type="caution">
    <text evidence="7">The sequence shown here is derived from an EMBL/GenBank/DDBJ whole genome shotgun (WGS) entry which is preliminary data.</text>
</comment>
<evidence type="ECO:0000256" key="1">
    <source>
        <dbReference type="ARBA" id="ARBA00022741"/>
    </source>
</evidence>
<dbReference type="SUPFAM" id="SSF55781">
    <property type="entry name" value="GAF domain-like"/>
    <property type="match status" value="1"/>
</dbReference>
<dbReference type="GO" id="GO:0043565">
    <property type="term" value="F:sequence-specific DNA binding"/>
    <property type="evidence" value="ECO:0007669"/>
    <property type="project" value="InterPro"/>
</dbReference>
<dbReference type="InterPro" id="IPR058031">
    <property type="entry name" value="AAA_lid_NorR"/>
</dbReference>
<dbReference type="InterPro" id="IPR025944">
    <property type="entry name" value="Sigma_54_int_dom_CS"/>
</dbReference>
<dbReference type="GO" id="GO:0005524">
    <property type="term" value="F:ATP binding"/>
    <property type="evidence" value="ECO:0007669"/>
    <property type="project" value="UniProtKB-KW"/>
</dbReference>
<dbReference type="InterPro" id="IPR025662">
    <property type="entry name" value="Sigma_54_int_dom_ATP-bd_1"/>
</dbReference>
<sequence>MNSRSPEDLLIINARSQLLARGDVPKGVVADTIARSWQRCVSYGLDSNLVDDARLSASELRSLREQNGMLLAHAKPEMETLHEQISSSGSIILLTDANGMILHAMGDDSFLDTATRLSLQEGVSWNESWRGTNAIGTALEEQAPVAVHAAEHFVENHHLLSCSAVPILDAQGQLVGALDVSNDYRIRQPHSLALVRMSAQMIENRLFNASNSNGITLYFHARQEFVGTLWQGIAVFSEDGKLRALNRSGRFQLGLEHQPLDRISFSQLFDQPFSALLSRLHGGMSPLLPLRMENGARVYARMQAPLEQHRIISHLPSRNVVTALEGLNHGDLRLARAIDQVKRVIDRDIPILIEGETGVGKELFAQAIHQSSRRRNKAFVAINCAALPEGLIESELFGYEEGAFTGARRKGSPGKLLQADGGTLFLDEIGDMPLNLQARLLRVLQERRVTPLGGGEAKPVDIAIVSATNRKLGELVNQGGFRSDLYYRLNGLAVTLPPLRERSDLKPLVRHLLDKEEAGHVIFSEEVETLFEAHPWPGNLRQLHTVLRTALALKDEGDELCREHLPQSFLDELGMQPVEAEGSLDKLEAESIRNTLLAHAGNVSSAARQLGISRTTLYRKLRQMGLN</sequence>
<dbReference type="InterPro" id="IPR003593">
    <property type="entry name" value="AAA+_ATPase"/>
</dbReference>
<dbReference type="CDD" id="cd00009">
    <property type="entry name" value="AAA"/>
    <property type="match status" value="1"/>
</dbReference>
<evidence type="ECO:0000259" key="6">
    <source>
        <dbReference type="PROSITE" id="PS50045"/>
    </source>
</evidence>
<keyword evidence="4" id="KW-0238">DNA-binding</keyword>
<dbReference type="InterPro" id="IPR009057">
    <property type="entry name" value="Homeodomain-like_sf"/>
</dbReference>
<feature type="domain" description="Sigma-54 factor interaction" evidence="6">
    <location>
        <begin position="334"/>
        <end position="552"/>
    </location>
</feature>
<dbReference type="PROSITE" id="PS00675">
    <property type="entry name" value="SIGMA54_INTERACT_1"/>
    <property type="match status" value="1"/>
</dbReference>
<dbReference type="SUPFAM" id="SSF52540">
    <property type="entry name" value="P-loop containing nucleoside triphosphate hydrolases"/>
    <property type="match status" value="1"/>
</dbReference>
<keyword evidence="1" id="KW-0547">Nucleotide-binding</keyword>
<evidence type="ECO:0000256" key="4">
    <source>
        <dbReference type="ARBA" id="ARBA00023125"/>
    </source>
</evidence>
<evidence type="ECO:0000313" key="8">
    <source>
        <dbReference type="Proteomes" id="UP000245081"/>
    </source>
</evidence>
<keyword evidence="5" id="KW-0804">Transcription</keyword>